<dbReference type="Pfam" id="PF03606">
    <property type="entry name" value="DcuC"/>
    <property type="match status" value="1"/>
</dbReference>
<reference evidence="7 8" key="1">
    <citation type="journal article" date="2015" name="PLoS ONE">
        <title>A universal mariner transposon system for forward genetic studies in the genus clostridium.</title>
        <authorList>
            <person name="Zhang Y."/>
            <person name="Grosse-Honebrink A."/>
            <person name="Minton N.P."/>
        </authorList>
    </citation>
    <scope>NUCLEOTIDE SEQUENCE [LARGE SCALE GENOMIC DNA]</scope>
    <source>
        <strain evidence="7 8">NCIMB 10696</strain>
    </source>
</reference>
<dbReference type="KEGG" id="cld:CLSPO_c14520"/>
<evidence type="ECO:0000256" key="3">
    <source>
        <dbReference type="ARBA" id="ARBA00022692"/>
    </source>
</evidence>
<protein>
    <submittedName>
        <fullName evidence="7">C4-dicarboxylate transporter</fullName>
    </submittedName>
</protein>
<feature type="transmembrane region" description="Helical" evidence="6">
    <location>
        <begin position="332"/>
        <end position="351"/>
    </location>
</feature>
<evidence type="ECO:0000256" key="6">
    <source>
        <dbReference type="SAM" id="Phobius"/>
    </source>
</evidence>
<comment type="subcellular location">
    <subcellularLocation>
        <location evidence="1">Cell membrane</location>
        <topology evidence="1">Multi-pass membrane protein</topology>
    </subcellularLocation>
</comment>
<accession>A0A7U4LMB8</accession>
<keyword evidence="3 6" id="KW-0812">Transmembrane</keyword>
<feature type="transmembrane region" description="Helical" evidence="6">
    <location>
        <begin position="131"/>
        <end position="155"/>
    </location>
</feature>
<name>A0A7U4LMB8_CLOSG</name>
<feature type="transmembrane region" description="Helical" evidence="6">
    <location>
        <begin position="307"/>
        <end position="326"/>
    </location>
</feature>
<evidence type="ECO:0000256" key="1">
    <source>
        <dbReference type="ARBA" id="ARBA00004651"/>
    </source>
</evidence>
<evidence type="ECO:0000256" key="5">
    <source>
        <dbReference type="ARBA" id="ARBA00023136"/>
    </source>
</evidence>
<evidence type="ECO:0000256" key="2">
    <source>
        <dbReference type="ARBA" id="ARBA00022475"/>
    </source>
</evidence>
<dbReference type="EMBL" id="CP009225">
    <property type="protein sequence ID" value="AKC62172.1"/>
    <property type="molecule type" value="Genomic_DNA"/>
</dbReference>
<keyword evidence="4 6" id="KW-1133">Transmembrane helix</keyword>
<feature type="transmembrane region" description="Helical" evidence="6">
    <location>
        <begin position="252"/>
        <end position="271"/>
    </location>
</feature>
<dbReference type="AlphaFoldDB" id="A0A7U4LMB8"/>
<proteinExistence type="predicted"/>
<evidence type="ECO:0000313" key="8">
    <source>
        <dbReference type="Proteomes" id="UP000033052"/>
    </source>
</evidence>
<feature type="transmembrane region" description="Helical" evidence="6">
    <location>
        <begin position="403"/>
        <end position="426"/>
    </location>
</feature>
<organism evidence="7 8">
    <name type="scientific">Clostridium sporogenes</name>
    <dbReference type="NCBI Taxonomy" id="1509"/>
    <lineage>
        <taxon>Bacteria</taxon>
        <taxon>Bacillati</taxon>
        <taxon>Bacillota</taxon>
        <taxon>Clostridia</taxon>
        <taxon>Eubacteriales</taxon>
        <taxon>Clostridiaceae</taxon>
        <taxon>Clostridium</taxon>
    </lineage>
</organism>
<dbReference type="PANTHER" id="PTHR33362">
    <property type="entry name" value="SIALIC ACID TRAP TRANSPORTER PERMEASE PROTEIN SIAT-RELATED"/>
    <property type="match status" value="1"/>
</dbReference>
<evidence type="ECO:0000313" key="7">
    <source>
        <dbReference type="EMBL" id="AKC62172.1"/>
    </source>
</evidence>
<dbReference type="PANTHER" id="PTHR33362:SF3">
    <property type="entry name" value="SIALIC ACID TRAP TRANSPORTER PERMEASE PROTEIN SIAT"/>
    <property type="match status" value="1"/>
</dbReference>
<keyword evidence="2" id="KW-1003">Cell membrane</keyword>
<dbReference type="Proteomes" id="UP000033052">
    <property type="component" value="Chromosome"/>
</dbReference>
<feature type="transmembrane region" description="Helical" evidence="6">
    <location>
        <begin position="363"/>
        <end position="383"/>
    </location>
</feature>
<dbReference type="InterPro" id="IPR018385">
    <property type="entry name" value="C4_dicarb_anaerob_car-like"/>
</dbReference>
<keyword evidence="5 6" id="KW-0472">Membrane</keyword>
<dbReference type="GO" id="GO:0005886">
    <property type="term" value="C:plasma membrane"/>
    <property type="evidence" value="ECO:0007669"/>
    <property type="project" value="UniProtKB-SubCell"/>
</dbReference>
<gene>
    <name evidence="7" type="ORF">CLSPO_c14520</name>
</gene>
<feature type="transmembrane region" description="Helical" evidence="6">
    <location>
        <begin position="20"/>
        <end position="41"/>
    </location>
</feature>
<feature type="transmembrane region" description="Helical" evidence="6">
    <location>
        <begin position="456"/>
        <end position="480"/>
    </location>
</feature>
<evidence type="ECO:0000256" key="4">
    <source>
        <dbReference type="ARBA" id="ARBA00022989"/>
    </source>
</evidence>
<feature type="transmembrane region" description="Helical" evidence="6">
    <location>
        <begin position="167"/>
        <end position="187"/>
    </location>
</feature>
<feature type="transmembrane region" description="Helical" evidence="6">
    <location>
        <begin position="492"/>
        <end position="514"/>
    </location>
</feature>
<dbReference type="GO" id="GO:0022857">
    <property type="term" value="F:transmembrane transporter activity"/>
    <property type="evidence" value="ECO:0007669"/>
    <property type="project" value="TreeGrafter"/>
</dbReference>
<sequence length="515" mass="56124">MVEKYTKNGGIIMKKKKRSFPTAFTVLFIVLIIAAILTHVVPAGSYSKLSYDSENNIFTVIKPDESTSELPVTQDTLDKLKIKVNVEKFKDGSINKPVAIPDTYERVEQKPQGFYEVIQAPIKGVYDTIDIIMFVLILGGVIGILNSSGAFDAGIAKLSIATKGKEYLLIVIITLLIALGGTTFGLAEETIALYPILVPVFVAAGYDALVCIAALYMGSSIGTMFSTVNPFSVVIASNTSGISFASGFIFRIIGLIIAVAITVIYIVRYGLKVKKDPSKSIIYEQKSEIEEKFLKDYKTKDIPEFTLSRKLMLIIFILTFVVMIWGVSKKEWWFTEMTALFLVVGIILGILSRMGEKKFVDKFVAGSADLVGVALVIGVARSINLVMENGMISDTILYHSSNAVAGMNSSIFIIFMLIVFIGLGFFIPSSSGLAVLSMPIMAPLADSVGLPREAIVNAYMFGQGLIAFITPTGLILATLAMVDITYDKWLKFIMPLMGYIAGFSAIMLLIQSFVG</sequence>
<feature type="transmembrane region" description="Helical" evidence="6">
    <location>
        <begin position="193"/>
        <end position="216"/>
    </location>
</feature>
<dbReference type="InterPro" id="IPR004681">
    <property type="entry name" value="TRAP_DctM"/>
</dbReference>